<dbReference type="RefSeq" id="WP_013760394.1">
    <property type="nucleotide sequence ID" value="NC_015501.1"/>
</dbReference>
<dbReference type="Proteomes" id="UP000006545">
    <property type="component" value="Chromosome"/>
</dbReference>
<feature type="compositionally biased region" description="Basic and acidic residues" evidence="1">
    <location>
        <begin position="333"/>
        <end position="347"/>
    </location>
</feature>
<sequence>MSEERVQISMSNTKKEMLEAYEALLAEVQAKSLENPKEEQKRVSEQKVVAQAEALSADELDAFAREVMGGFERSVTQLQKQLKEGFEKLRTLNETIQLKEEWIKELYAIESNADSLSTLILAQKKQKEEAQVELEETRAKLEREIEETREAWRHEREQYNDSVKQEKANIALLRKREEEEYDYTTSQQRRKEEDAFQERLEAEERELTERKQAFERTSAERERVLADAEGELQSLRQLAESLESRMQEVQTKAVQETEERLNREHRFAFDLAQKETEGQLRLKDQQIELLQQKIKEIESQLKEAGVKVANSEETVRDIALRAIDSSAMTSRTLAREPRTAAPRDTDE</sequence>
<accession>F4KKI7</accession>
<dbReference type="KEGG" id="pah:Poras_0969"/>
<organism evidence="2 3">
    <name type="scientific">Porphyromonas asaccharolytica (strain ATCC 25260 / DSM 20707 / BCRC 10618 / CCUG 7834 / JCM 6326 / LMG 13178 / VPI 4198 / B440)</name>
    <name type="common">Bacteroides asaccharolyticus</name>
    <dbReference type="NCBI Taxonomy" id="879243"/>
    <lineage>
        <taxon>Bacteria</taxon>
        <taxon>Pseudomonadati</taxon>
        <taxon>Bacteroidota</taxon>
        <taxon>Bacteroidia</taxon>
        <taxon>Bacteroidales</taxon>
        <taxon>Porphyromonadaceae</taxon>
        <taxon>Porphyromonas</taxon>
    </lineage>
</organism>
<evidence type="ECO:0000313" key="3">
    <source>
        <dbReference type="Proteomes" id="UP000006545"/>
    </source>
</evidence>
<gene>
    <name evidence="2" type="ordered locus">Poras_0969</name>
</gene>
<dbReference type="AlphaFoldDB" id="F4KKI7"/>
<dbReference type="OrthoDB" id="1010870at2"/>
<name>F4KKI7_PORAD</name>
<reference evidence="3" key="1">
    <citation type="submission" date="2011-04" db="EMBL/GenBank/DDBJ databases">
        <title>The complete genome of Porphyromonas asaccharolytica DSM 20707.</title>
        <authorList>
            <person name="Lucas S."/>
            <person name="Han J."/>
            <person name="Lapidus A."/>
            <person name="Bruce D."/>
            <person name="Goodwin L."/>
            <person name="Pitluck S."/>
            <person name="Peters L."/>
            <person name="Kyrpides N."/>
            <person name="Mavromatis K."/>
            <person name="Ivanova N."/>
            <person name="Ovchinnikova G."/>
            <person name="Pagani I."/>
            <person name="Lu M."/>
            <person name="Detter J.C."/>
            <person name="Tapia R."/>
            <person name="Han C."/>
            <person name="Land M."/>
            <person name="Hauser L."/>
            <person name="Markowitz V."/>
            <person name="Cheng J.-F."/>
            <person name="Hugenholtz P."/>
            <person name="Woyke T."/>
            <person name="Wu D."/>
            <person name="Gronow S."/>
            <person name="Wellnitz S."/>
            <person name="Brambilla E."/>
            <person name="Klenk H.-P."/>
            <person name="Eisen J.A."/>
        </authorList>
    </citation>
    <scope>NUCLEOTIDE SEQUENCE [LARGE SCALE GENOMIC DNA]</scope>
    <source>
        <strain evidence="3">ATCC 25260 / DSM 20707 / VPI 4198</strain>
    </source>
</reference>
<keyword evidence="3" id="KW-1185">Reference proteome</keyword>
<dbReference type="HOGENOM" id="CLU_798908_0_0_10"/>
<dbReference type="STRING" id="879243.Poras_0969"/>
<proteinExistence type="predicted"/>
<evidence type="ECO:0000313" key="2">
    <source>
        <dbReference type="EMBL" id="AEE12912.1"/>
    </source>
</evidence>
<feature type="region of interest" description="Disordered" evidence="1">
    <location>
        <begin position="203"/>
        <end position="222"/>
    </location>
</feature>
<evidence type="ECO:0000256" key="1">
    <source>
        <dbReference type="SAM" id="MobiDB-lite"/>
    </source>
</evidence>
<dbReference type="eggNOG" id="COG4191">
    <property type="taxonomic scope" value="Bacteria"/>
</dbReference>
<dbReference type="EMBL" id="CP002689">
    <property type="protein sequence ID" value="AEE12912.1"/>
    <property type="molecule type" value="Genomic_DNA"/>
</dbReference>
<feature type="region of interest" description="Disordered" evidence="1">
    <location>
        <begin position="327"/>
        <end position="347"/>
    </location>
</feature>
<protein>
    <submittedName>
        <fullName evidence="2">Uncharacterized protein</fullName>
    </submittedName>
</protein>